<comment type="subcellular location">
    <subcellularLocation>
        <location evidence="1">Cell membrane</location>
        <topology evidence="1">Multi-pass membrane protein</topology>
    </subcellularLocation>
</comment>
<dbReference type="InterPro" id="IPR025857">
    <property type="entry name" value="MacB_PCD"/>
</dbReference>
<dbReference type="GO" id="GO:0022857">
    <property type="term" value="F:transmembrane transporter activity"/>
    <property type="evidence" value="ECO:0007669"/>
    <property type="project" value="TreeGrafter"/>
</dbReference>
<dbReference type="InterPro" id="IPR003838">
    <property type="entry name" value="ABC3_permease_C"/>
</dbReference>
<evidence type="ECO:0000259" key="7">
    <source>
        <dbReference type="Pfam" id="PF02687"/>
    </source>
</evidence>
<organism evidence="9 10">
    <name type="scientific">Larkinella rosea</name>
    <dbReference type="NCBI Taxonomy" id="2025312"/>
    <lineage>
        <taxon>Bacteria</taxon>
        <taxon>Pseudomonadati</taxon>
        <taxon>Bacteroidota</taxon>
        <taxon>Cytophagia</taxon>
        <taxon>Cytophagales</taxon>
        <taxon>Spirosomataceae</taxon>
        <taxon>Larkinella</taxon>
    </lineage>
</organism>
<dbReference type="GO" id="GO:0005886">
    <property type="term" value="C:plasma membrane"/>
    <property type="evidence" value="ECO:0007669"/>
    <property type="project" value="UniProtKB-SubCell"/>
</dbReference>
<dbReference type="PANTHER" id="PTHR30572:SF18">
    <property type="entry name" value="ABC-TYPE MACROLIDE FAMILY EXPORT SYSTEM PERMEASE COMPONENT 2"/>
    <property type="match status" value="1"/>
</dbReference>
<proteinExistence type="predicted"/>
<evidence type="ECO:0000256" key="6">
    <source>
        <dbReference type="SAM" id="Phobius"/>
    </source>
</evidence>
<feature type="domain" description="MacB-like periplasmic core" evidence="8">
    <location>
        <begin position="49"/>
        <end position="276"/>
    </location>
</feature>
<name>A0A3P1BFE6_9BACT</name>
<dbReference type="Pfam" id="PF02687">
    <property type="entry name" value="FtsX"/>
    <property type="match status" value="2"/>
</dbReference>
<feature type="transmembrane region" description="Helical" evidence="6">
    <location>
        <begin position="417"/>
        <end position="439"/>
    </location>
</feature>
<evidence type="ECO:0000259" key="8">
    <source>
        <dbReference type="Pfam" id="PF12704"/>
    </source>
</evidence>
<reference evidence="9 10" key="1">
    <citation type="submission" date="2018-11" db="EMBL/GenBank/DDBJ databases">
        <authorList>
            <person name="Zhou Z."/>
            <person name="Wang G."/>
        </authorList>
    </citation>
    <scope>NUCLEOTIDE SEQUENCE [LARGE SCALE GENOMIC DNA]</scope>
    <source>
        <strain evidence="9 10">KCTC52004</strain>
    </source>
</reference>
<feature type="transmembrane region" description="Helical" evidence="6">
    <location>
        <begin position="375"/>
        <end position="397"/>
    </location>
</feature>
<gene>
    <name evidence="9" type="ORF">EHT25_24460</name>
</gene>
<comment type="caution">
    <text evidence="9">The sequence shown here is derived from an EMBL/GenBank/DDBJ whole genome shotgun (WGS) entry which is preliminary data.</text>
</comment>
<evidence type="ECO:0000256" key="4">
    <source>
        <dbReference type="ARBA" id="ARBA00022989"/>
    </source>
</evidence>
<feature type="transmembrane region" description="Helical" evidence="6">
    <location>
        <begin position="6"/>
        <end position="26"/>
    </location>
</feature>
<feature type="transmembrane region" description="Helical" evidence="6">
    <location>
        <begin position="465"/>
        <end position="485"/>
    </location>
</feature>
<feature type="transmembrane region" description="Helical" evidence="6">
    <location>
        <begin position="320"/>
        <end position="342"/>
    </location>
</feature>
<feature type="transmembrane region" description="Helical" evidence="6">
    <location>
        <begin position="722"/>
        <end position="746"/>
    </location>
</feature>
<evidence type="ECO:0000256" key="2">
    <source>
        <dbReference type="ARBA" id="ARBA00022475"/>
    </source>
</evidence>
<keyword evidence="10" id="KW-1185">Reference proteome</keyword>
<feature type="domain" description="ABC3 transporter permease C-terminal" evidence="7">
    <location>
        <begin position="726"/>
        <end position="838"/>
    </location>
</feature>
<accession>A0A3P1BFE6</accession>
<feature type="domain" description="MacB-like periplasmic core" evidence="8">
    <location>
        <begin position="499"/>
        <end position="653"/>
    </location>
</feature>
<feature type="transmembrane region" description="Helical" evidence="6">
    <location>
        <begin position="806"/>
        <end position="828"/>
    </location>
</feature>
<dbReference type="EMBL" id="RQJO01000011">
    <property type="protein sequence ID" value="RRA99789.1"/>
    <property type="molecule type" value="Genomic_DNA"/>
</dbReference>
<evidence type="ECO:0000256" key="3">
    <source>
        <dbReference type="ARBA" id="ARBA00022692"/>
    </source>
</evidence>
<keyword evidence="4 6" id="KW-1133">Transmembrane helix</keyword>
<keyword evidence="5 6" id="KW-0472">Membrane</keyword>
<dbReference type="Pfam" id="PF12704">
    <property type="entry name" value="MacB_PCD"/>
    <property type="match status" value="2"/>
</dbReference>
<evidence type="ECO:0000256" key="1">
    <source>
        <dbReference type="ARBA" id="ARBA00004651"/>
    </source>
</evidence>
<feature type="domain" description="ABC3 transporter permease C-terminal" evidence="7">
    <location>
        <begin position="327"/>
        <end position="441"/>
    </location>
</feature>
<keyword evidence="2" id="KW-1003">Cell membrane</keyword>
<evidence type="ECO:0000313" key="10">
    <source>
        <dbReference type="Proteomes" id="UP000271925"/>
    </source>
</evidence>
<dbReference type="OrthoDB" id="5933722at2"/>
<dbReference type="AlphaFoldDB" id="A0A3P1BFE6"/>
<dbReference type="InterPro" id="IPR050250">
    <property type="entry name" value="Macrolide_Exporter_MacB"/>
</dbReference>
<sequence>MKQTYLLPLPLLPFSFIPLFFQNLSYEMIMIKNYLKIAWRNLLRQKTFSLINIVGLTVGLTCCFLILLFVRHELSYDTFQQKFDRIYRISYLPKFAGLEQPLALTPPPVSPLLTSSFSEIEKSARVFRSSATVELVNNRQGQPVKYDEERFFFGDPTLFDIFSFHFLQGDPRTALKDKFTVVITDEIAAKYFGKTSPLGKTLLYEGKHPLMVSGVVEKFPDNSHIHIDLLSNYETMYATESDLVRQNLPQNWVISHGYTYVLLRPGTSPESVNARFPKFLLTHANKQFAKDIEYKLEPMKDFHLRSNAQAIPEAPGSMTYIYVFLGIAVITLLIACINFVNLSTARSLKRAKEVGIRKVLGSQKKQLIAQFLGESMLLSVIALVLSFVFIAVLIPALNNLTGKELTIGYFLSDGGLVFLFVGIALLTGLLSGSYPAFFVSGFQPIATLKGSFVSGKAKGGRLRQVLLGAQFVASIALIIGALVAFQQLNFLKNQPLGFEKDFIITANTRNEKITNVFANRSDSTYFRLRTFRDILLKNPQIRQVTLSTQQMGAGSVRRNVIAEGHTPDENIFMGTMGVDHNFAQTYGLKFVAGRDFSEAFPTDKSAAFLINETGVKQLGWKSAAAAVGKSVNLEGKQGKIVGVLKDFHNQSLQQPIEGMLMTIDQPLLRLFSIKIQSQNRAETLKFIQKEWDQYFPEKGFASQFLDDSLAQLYENEQRLSKLIGYFAGLAVLISCLGLYGLVSLVTQQKTKEIGIRKVLGATVSSIVGLVSRDFVILVVISLVIASPIAWWAMTKWLAEFAYKIDIAWWMFALAGILAVLVTLITVSFQSIKAALMNPVKSLKTE</sequence>
<dbReference type="PANTHER" id="PTHR30572">
    <property type="entry name" value="MEMBRANE COMPONENT OF TRANSPORTER-RELATED"/>
    <property type="match status" value="1"/>
</dbReference>
<keyword evidence="3 6" id="KW-0812">Transmembrane</keyword>
<feature type="transmembrane region" description="Helical" evidence="6">
    <location>
        <begin position="47"/>
        <end position="70"/>
    </location>
</feature>
<evidence type="ECO:0000313" key="9">
    <source>
        <dbReference type="EMBL" id="RRA99789.1"/>
    </source>
</evidence>
<dbReference type="Proteomes" id="UP000271925">
    <property type="component" value="Unassembled WGS sequence"/>
</dbReference>
<protein>
    <submittedName>
        <fullName evidence="9">ABC transporter permease</fullName>
    </submittedName>
</protein>
<evidence type="ECO:0000256" key="5">
    <source>
        <dbReference type="ARBA" id="ARBA00023136"/>
    </source>
</evidence>
<feature type="transmembrane region" description="Helical" evidence="6">
    <location>
        <begin position="774"/>
        <end position="794"/>
    </location>
</feature>